<dbReference type="PANTHER" id="PTHR15039:SF11">
    <property type="entry name" value="DOLICHOL PHOSPHATE-MANNOSE BIOSYNTHESIS REGULATORY PROTEIN"/>
    <property type="match status" value="1"/>
</dbReference>
<dbReference type="UniPathway" id="UPA00378"/>
<reference evidence="10 11" key="1">
    <citation type="submission" date="2018-10" db="EMBL/GenBank/DDBJ databases">
        <title>Fifty Aureobasidium pullulans genomes reveal a recombining polyextremotolerant generalist.</title>
        <authorList>
            <person name="Gostincar C."/>
            <person name="Turk M."/>
            <person name="Zajc J."/>
            <person name="Gunde-Cimerman N."/>
        </authorList>
    </citation>
    <scope>NUCLEOTIDE SEQUENCE [LARGE SCALE GENOMIC DNA]</scope>
    <source>
        <strain evidence="8 10">EXF-10796</strain>
        <strain evidence="9 11">EXF-3844</strain>
    </source>
</reference>
<keyword evidence="4 7" id="KW-0256">Endoplasmic reticulum</keyword>
<comment type="subunit">
    <text evidence="7">Component of the dolichol-phosphate mannose (DPM) synthase complex.</text>
</comment>
<keyword evidence="5 7" id="KW-1133">Transmembrane helix</keyword>
<dbReference type="GO" id="GO:0030234">
    <property type="term" value="F:enzyme regulator activity"/>
    <property type="evidence" value="ECO:0007669"/>
    <property type="project" value="UniProtKB-UniRule"/>
</dbReference>
<evidence type="ECO:0000313" key="9">
    <source>
        <dbReference type="EMBL" id="THZ41466.1"/>
    </source>
</evidence>
<dbReference type="PANTHER" id="PTHR15039">
    <property type="entry name" value="DOLICHOL PHOSPHATE-MANNOSE BIOSYNTHESIS REGULATORY PROTEIN"/>
    <property type="match status" value="1"/>
</dbReference>
<gene>
    <name evidence="9" type="ORF">D6C90_05561</name>
    <name evidence="8" type="ORF">D6D21_00844</name>
</gene>
<feature type="transmembrane region" description="Helical" evidence="7">
    <location>
        <begin position="38"/>
        <end position="59"/>
    </location>
</feature>
<dbReference type="GO" id="GO:0006506">
    <property type="term" value="P:GPI anchor biosynthetic process"/>
    <property type="evidence" value="ECO:0007669"/>
    <property type="project" value="TreeGrafter"/>
</dbReference>
<comment type="caution">
    <text evidence="9">The sequence shown here is derived from an EMBL/GenBank/DDBJ whole genome shotgun (WGS) entry which is preliminary data.</text>
</comment>
<dbReference type="Pfam" id="PF07297">
    <property type="entry name" value="DPM2"/>
    <property type="match status" value="1"/>
</dbReference>
<organism evidence="9 11">
    <name type="scientific">Aureobasidium pullulans</name>
    <name type="common">Black yeast</name>
    <name type="synonym">Pullularia pullulans</name>
    <dbReference type="NCBI Taxonomy" id="5580"/>
    <lineage>
        <taxon>Eukaryota</taxon>
        <taxon>Fungi</taxon>
        <taxon>Dikarya</taxon>
        <taxon>Ascomycota</taxon>
        <taxon>Pezizomycotina</taxon>
        <taxon>Dothideomycetes</taxon>
        <taxon>Dothideomycetidae</taxon>
        <taxon>Dothideales</taxon>
        <taxon>Saccotheciaceae</taxon>
        <taxon>Aureobasidium</taxon>
    </lineage>
</organism>
<dbReference type="EMBL" id="QZAM01000007">
    <property type="protein sequence ID" value="THW52602.1"/>
    <property type="molecule type" value="Genomic_DNA"/>
</dbReference>
<proteinExistence type="inferred from homology"/>
<name>A0A4T0AL10_AURPU</name>
<dbReference type="Proteomes" id="UP000309076">
    <property type="component" value="Unassembled WGS sequence"/>
</dbReference>
<dbReference type="EMBL" id="QZBN01000517">
    <property type="protein sequence ID" value="THZ41466.1"/>
    <property type="molecule type" value="Genomic_DNA"/>
</dbReference>
<keyword evidence="6 7" id="KW-0472">Membrane</keyword>
<comment type="pathway">
    <text evidence="7">Protein modification; protein glycosylation.</text>
</comment>
<evidence type="ECO:0000256" key="3">
    <source>
        <dbReference type="ARBA" id="ARBA00022692"/>
    </source>
</evidence>
<evidence type="ECO:0000256" key="6">
    <source>
        <dbReference type="ARBA" id="ARBA00023136"/>
    </source>
</evidence>
<dbReference type="InterPro" id="IPR009914">
    <property type="entry name" value="DPM2"/>
</dbReference>
<evidence type="ECO:0000313" key="11">
    <source>
        <dbReference type="Proteomes" id="UP000310121"/>
    </source>
</evidence>
<comment type="function">
    <text evidence="7">Regulatory subunit of the dolichol-phosphate mannose (DPM) synthase complex; essential for the ER localization.</text>
</comment>
<dbReference type="Proteomes" id="UP000310121">
    <property type="component" value="Unassembled WGS sequence"/>
</dbReference>
<evidence type="ECO:0000313" key="8">
    <source>
        <dbReference type="EMBL" id="THW52602.1"/>
    </source>
</evidence>
<comment type="similarity">
    <text evidence="2 7">Belongs to the DPM2 family.</text>
</comment>
<dbReference type="AlphaFoldDB" id="A0A4T0AL10"/>
<accession>A0A4T0AL10</accession>
<feature type="transmembrane region" description="Helical" evidence="7">
    <location>
        <begin position="79"/>
        <end position="104"/>
    </location>
</feature>
<sequence length="120" mass="12920">MAVATCTESANADDVDFLAPPSFTPVQLSSYHLGLGPLVGASMLIVATTVFLYYTIWTLVMPFVDSSHPSQSLFPPRVWAIRLPVILILVGGAVVGSFLSLIMIKSNRQKALKAQKSKAK</sequence>
<protein>
    <recommendedName>
        <fullName evidence="7">Dolichol phosphate-mannose biosynthesis regulatory protein</fullName>
    </recommendedName>
</protein>
<evidence type="ECO:0000313" key="10">
    <source>
        <dbReference type="Proteomes" id="UP000309076"/>
    </source>
</evidence>
<evidence type="ECO:0000256" key="2">
    <source>
        <dbReference type="ARBA" id="ARBA00005478"/>
    </source>
</evidence>
<evidence type="ECO:0000256" key="1">
    <source>
        <dbReference type="ARBA" id="ARBA00004477"/>
    </source>
</evidence>
<dbReference type="GO" id="GO:0180047">
    <property type="term" value="P:dolichol phosphate mannose biosynthetic process"/>
    <property type="evidence" value="ECO:0007669"/>
    <property type="project" value="InterPro"/>
</dbReference>
<keyword evidence="3 7" id="KW-0812">Transmembrane</keyword>
<dbReference type="GO" id="GO:0005789">
    <property type="term" value="C:endoplasmic reticulum membrane"/>
    <property type="evidence" value="ECO:0007669"/>
    <property type="project" value="UniProtKB-SubCell"/>
</dbReference>
<evidence type="ECO:0000256" key="5">
    <source>
        <dbReference type="ARBA" id="ARBA00022989"/>
    </source>
</evidence>
<evidence type="ECO:0000256" key="7">
    <source>
        <dbReference type="RuleBase" id="RU365084"/>
    </source>
</evidence>
<evidence type="ECO:0000256" key="4">
    <source>
        <dbReference type="ARBA" id="ARBA00022824"/>
    </source>
</evidence>
<comment type="subcellular location">
    <subcellularLocation>
        <location evidence="1 7">Endoplasmic reticulum membrane</location>
        <topology evidence="1 7">Multi-pass membrane protein</topology>
    </subcellularLocation>
</comment>
<dbReference type="GO" id="GO:0033185">
    <property type="term" value="C:dolichol-phosphate-mannose synthase complex"/>
    <property type="evidence" value="ECO:0007669"/>
    <property type="project" value="TreeGrafter"/>
</dbReference>